<dbReference type="Proteomes" id="UP000004090">
    <property type="component" value="Unassembled WGS sequence"/>
</dbReference>
<feature type="binding site" evidence="8">
    <location>
        <position position="27"/>
    </location>
    <ligand>
        <name>UDP-N-acetyl-alpha-D-muramoyl-L-alanyl-D-glutamate</name>
        <dbReference type="ChEBI" id="CHEBI:83900"/>
    </ligand>
</feature>
<sequence>MCKGGNAMKLSEMFEQAPEIEIEGLCLDSRQAKPNDIYFCMSGIMFDGHDFVEDVIAKGVKAIVHAKPIEHMHKGVAYIQVENVNRTLNRIASLFYQHPSRYMKVFGVTGTNGKSTITSIIQDVYSHFHPCGYIGTIAIRYGDVELPPSLTTPDPILIHKSMADMRAAGMEACALEVSSHGLELGRVMSVDFDIAIFSNLTYDHLDFHGTIENYLEAKKKLFTNLKSDGVAVLNRDDAYYQAFADCTNGRLVTYGIKHDSDYRAMDIQIQTDGSQFTLLHHEKSYTIKTNLVAMYNIYNLLGAIAGMCEAGIAIEDMLPYLASIKQIEGRMERIDEGQLFNVIVDFAHTPDGLEKVFEYAKDITKEGHSIIAVFGSAGKRDTKKRKVFGEIASKYCDSIILTEDDPRDEDAREIANEIKEGIKDTKNIFIEDRYNAIRQAIESAGAYDTVLILGKGDEVFMYREFGREPWLGDHNVARECIRRYCLDNHEENN</sequence>
<dbReference type="Pfam" id="PF01225">
    <property type="entry name" value="Mur_ligase"/>
    <property type="match status" value="1"/>
</dbReference>
<evidence type="ECO:0000256" key="7">
    <source>
        <dbReference type="ARBA" id="ARBA00023316"/>
    </source>
</evidence>
<dbReference type="HOGENOM" id="CLU_022291_4_1_9"/>
<evidence type="ECO:0000313" key="13">
    <source>
        <dbReference type="EMBL" id="EDP11105.1"/>
    </source>
</evidence>
<evidence type="ECO:0000259" key="10">
    <source>
        <dbReference type="Pfam" id="PF01225"/>
    </source>
</evidence>
<keyword evidence="6 8" id="KW-0131">Cell cycle</keyword>
<evidence type="ECO:0000256" key="4">
    <source>
        <dbReference type="ARBA" id="ARBA00022960"/>
    </source>
</evidence>
<dbReference type="GO" id="GO:0005524">
    <property type="term" value="F:ATP binding"/>
    <property type="evidence" value="ECO:0007669"/>
    <property type="project" value="UniProtKB-UniRule"/>
</dbReference>
<dbReference type="NCBIfam" id="NF001126">
    <property type="entry name" value="PRK00139.1-4"/>
    <property type="match status" value="1"/>
</dbReference>
<keyword evidence="8" id="KW-0067">ATP-binding</keyword>
<reference evidence="13 14" key="1">
    <citation type="submission" date="2007-09" db="EMBL/GenBank/DDBJ databases">
        <title>Draft genome sequence of Eubacterium dolichum (DSM 3991).</title>
        <authorList>
            <person name="Sudarsanam P."/>
            <person name="Ley R."/>
            <person name="Guruge J."/>
            <person name="Turnbaugh P.J."/>
            <person name="Mahowald M."/>
            <person name="Liep D."/>
            <person name="Gordon J."/>
        </authorList>
    </citation>
    <scope>NUCLEOTIDE SEQUENCE [LARGE SCALE GENOMIC DNA]</scope>
    <source>
        <strain evidence="13 14">DSM 3991</strain>
    </source>
</reference>
<keyword evidence="8" id="KW-0963">Cytoplasm</keyword>
<comment type="similarity">
    <text evidence="2 8">Belongs to the MurCDEF family. MurE subfamily.</text>
</comment>
<dbReference type="EMBL" id="ABAW02000019">
    <property type="protein sequence ID" value="EDP11105.1"/>
    <property type="molecule type" value="Genomic_DNA"/>
</dbReference>
<dbReference type="InterPro" id="IPR036615">
    <property type="entry name" value="Mur_ligase_C_dom_sf"/>
</dbReference>
<organism evidence="13 14">
    <name type="scientific">Amedibacillus dolichus DSM 3991</name>
    <dbReference type="NCBI Taxonomy" id="428127"/>
    <lineage>
        <taxon>Bacteria</taxon>
        <taxon>Bacillati</taxon>
        <taxon>Bacillota</taxon>
        <taxon>Erysipelotrichia</taxon>
        <taxon>Erysipelotrichales</taxon>
        <taxon>Erysipelotrichaceae</taxon>
        <taxon>Amedibacillus</taxon>
    </lineage>
</organism>
<dbReference type="AlphaFoldDB" id="A8RB94"/>
<dbReference type="UniPathway" id="UPA00219"/>
<feature type="domain" description="Mur ligase central" evidence="12">
    <location>
        <begin position="108"/>
        <end position="305"/>
    </location>
</feature>
<evidence type="ECO:0000256" key="8">
    <source>
        <dbReference type="HAMAP-Rule" id="MF_00208"/>
    </source>
</evidence>
<dbReference type="InterPro" id="IPR004101">
    <property type="entry name" value="Mur_ligase_C"/>
</dbReference>
<keyword evidence="7 8" id="KW-0961">Cell wall biogenesis/degradation</keyword>
<dbReference type="PANTHER" id="PTHR23135:SF4">
    <property type="entry name" value="UDP-N-ACETYLMURAMOYL-L-ALANYL-D-GLUTAMATE--2,6-DIAMINOPIMELATE LIGASE MURE HOMOLOG, CHLOROPLASTIC"/>
    <property type="match status" value="1"/>
</dbReference>
<dbReference type="Gene3D" id="3.40.1390.10">
    <property type="entry name" value="MurE/MurF, N-terminal domain"/>
    <property type="match status" value="1"/>
</dbReference>
<gene>
    <name evidence="8 13" type="primary">murE</name>
    <name evidence="13" type="ORF">EUBDOL_01024</name>
</gene>
<feature type="binding site" evidence="8">
    <location>
        <begin position="110"/>
        <end position="116"/>
    </location>
    <ligand>
        <name>ATP</name>
        <dbReference type="ChEBI" id="CHEBI:30616"/>
    </ligand>
</feature>
<name>A8RB94_9FIRM</name>
<comment type="cofactor">
    <cofactor evidence="8">
        <name>Mg(2+)</name>
        <dbReference type="ChEBI" id="CHEBI:18420"/>
    </cofactor>
</comment>
<feature type="binding site" evidence="8">
    <location>
        <position position="178"/>
    </location>
    <ligand>
        <name>UDP-N-acetyl-alpha-D-muramoyl-L-alanyl-D-glutamate</name>
        <dbReference type="ChEBI" id="CHEBI:83900"/>
    </ligand>
</feature>
<keyword evidence="5 8" id="KW-0573">Peptidoglycan synthesis</keyword>
<dbReference type="InterPro" id="IPR000713">
    <property type="entry name" value="Mur_ligase_N"/>
</dbReference>
<dbReference type="GO" id="GO:0016881">
    <property type="term" value="F:acid-amino acid ligase activity"/>
    <property type="evidence" value="ECO:0007669"/>
    <property type="project" value="UniProtKB-UniRule"/>
</dbReference>
<protein>
    <recommendedName>
        <fullName evidence="8">UDP-N-acetylmuramyl-tripeptide synthetase</fullName>
        <ecNumber evidence="8">6.3.2.-</ecNumber>
    </recommendedName>
    <alternativeName>
        <fullName evidence="8">UDP-MurNAc-tripeptide synthetase</fullName>
    </alternativeName>
</protein>
<feature type="binding site" evidence="8">
    <location>
        <begin position="151"/>
        <end position="152"/>
    </location>
    <ligand>
        <name>UDP-N-acetyl-alpha-D-muramoyl-L-alanyl-D-glutamate</name>
        <dbReference type="ChEBI" id="CHEBI:83900"/>
    </ligand>
</feature>
<feature type="binding site" evidence="8">
    <location>
        <position position="29"/>
    </location>
    <ligand>
        <name>UDP-N-acetyl-alpha-D-muramoyl-L-alanyl-D-glutamate</name>
        <dbReference type="ChEBI" id="CHEBI:83900"/>
    </ligand>
</feature>
<comment type="PTM">
    <text evidence="8">Carboxylation is probably crucial for Mg(2+) binding and, consequently, for the gamma-phosphate positioning of ATP.</text>
</comment>
<dbReference type="Gene3D" id="3.40.1190.10">
    <property type="entry name" value="Mur-like, catalytic domain"/>
    <property type="match status" value="1"/>
</dbReference>
<dbReference type="STRING" id="428127.EUBDOL_01024"/>
<evidence type="ECO:0000256" key="3">
    <source>
        <dbReference type="ARBA" id="ARBA00022618"/>
    </source>
</evidence>
<dbReference type="GO" id="GO:0008360">
    <property type="term" value="P:regulation of cell shape"/>
    <property type="evidence" value="ECO:0007669"/>
    <property type="project" value="UniProtKB-KW"/>
</dbReference>
<dbReference type="SUPFAM" id="SSF53623">
    <property type="entry name" value="MurD-like peptide ligases, catalytic domain"/>
    <property type="match status" value="1"/>
</dbReference>
<keyword evidence="8" id="KW-0460">Magnesium</keyword>
<dbReference type="SUPFAM" id="SSF63418">
    <property type="entry name" value="MurE/MurF N-terminal domain"/>
    <property type="match status" value="1"/>
</dbReference>
<feature type="binding site" evidence="8">
    <location>
        <position position="186"/>
    </location>
    <ligand>
        <name>UDP-N-acetyl-alpha-D-muramoyl-L-alanyl-D-glutamate</name>
        <dbReference type="ChEBI" id="CHEBI:83900"/>
    </ligand>
</feature>
<comment type="caution">
    <text evidence="8">Lacks conserved residue(s) required for the propagation of feature annotation.</text>
</comment>
<keyword evidence="8" id="KW-0547">Nucleotide-binding</keyword>
<dbReference type="EC" id="6.3.2.-" evidence="8"/>
<evidence type="ECO:0000256" key="9">
    <source>
        <dbReference type="RuleBase" id="RU004135"/>
    </source>
</evidence>
<keyword evidence="4 8" id="KW-0133">Cell shape</keyword>
<feature type="domain" description="Mur ligase N-terminal catalytic" evidence="10">
    <location>
        <begin position="21"/>
        <end position="96"/>
    </location>
</feature>
<proteinExistence type="inferred from homology"/>
<dbReference type="Pfam" id="PF02875">
    <property type="entry name" value="Mur_ligase_C"/>
    <property type="match status" value="1"/>
</dbReference>
<comment type="caution">
    <text evidence="13">The sequence shown here is derived from an EMBL/GenBank/DDBJ whole genome shotgun (WGS) entry which is preliminary data.</text>
</comment>
<dbReference type="eggNOG" id="COG0769">
    <property type="taxonomic scope" value="Bacteria"/>
</dbReference>
<feature type="domain" description="Mur ligase C-terminal" evidence="11">
    <location>
        <begin position="329"/>
        <end position="456"/>
    </location>
</feature>
<dbReference type="InterPro" id="IPR005761">
    <property type="entry name" value="UDP-N-AcMur-Glu-dNH2Pim_ligase"/>
</dbReference>
<accession>A8RB94</accession>
<feature type="modified residue" description="N6-carboxylysine" evidence="8">
    <location>
        <position position="218"/>
    </location>
</feature>
<comment type="pathway">
    <text evidence="1 8 9">Cell wall biogenesis; peptidoglycan biosynthesis.</text>
</comment>
<dbReference type="PANTHER" id="PTHR23135">
    <property type="entry name" value="MUR LIGASE FAMILY MEMBER"/>
    <property type="match status" value="1"/>
</dbReference>
<dbReference type="Gene3D" id="3.90.190.20">
    <property type="entry name" value="Mur ligase, C-terminal domain"/>
    <property type="match status" value="1"/>
</dbReference>
<evidence type="ECO:0000313" key="14">
    <source>
        <dbReference type="Proteomes" id="UP000004090"/>
    </source>
</evidence>
<evidence type="ECO:0000256" key="2">
    <source>
        <dbReference type="ARBA" id="ARBA00005898"/>
    </source>
</evidence>
<evidence type="ECO:0000256" key="5">
    <source>
        <dbReference type="ARBA" id="ARBA00022984"/>
    </source>
</evidence>
<dbReference type="GO" id="GO:0009252">
    <property type="term" value="P:peptidoglycan biosynthetic process"/>
    <property type="evidence" value="ECO:0007669"/>
    <property type="project" value="UniProtKB-UniRule"/>
</dbReference>
<dbReference type="GO" id="GO:0005737">
    <property type="term" value="C:cytoplasm"/>
    <property type="evidence" value="ECO:0007669"/>
    <property type="project" value="UniProtKB-SubCell"/>
</dbReference>
<dbReference type="GO" id="GO:0000287">
    <property type="term" value="F:magnesium ion binding"/>
    <property type="evidence" value="ECO:0007669"/>
    <property type="project" value="UniProtKB-UniRule"/>
</dbReference>
<keyword evidence="3 8" id="KW-0132">Cell division</keyword>
<dbReference type="NCBIfam" id="TIGR01085">
    <property type="entry name" value="murE"/>
    <property type="match status" value="1"/>
</dbReference>
<keyword evidence="8 13" id="KW-0436">Ligase</keyword>
<dbReference type="GO" id="GO:0051301">
    <property type="term" value="P:cell division"/>
    <property type="evidence" value="ECO:0007669"/>
    <property type="project" value="UniProtKB-KW"/>
</dbReference>
<evidence type="ECO:0000259" key="11">
    <source>
        <dbReference type="Pfam" id="PF02875"/>
    </source>
</evidence>
<comment type="subcellular location">
    <subcellularLocation>
        <location evidence="8 9">Cytoplasm</location>
    </subcellularLocation>
</comment>
<reference evidence="13 14" key="2">
    <citation type="submission" date="2007-09" db="EMBL/GenBank/DDBJ databases">
        <authorList>
            <person name="Fulton L."/>
            <person name="Clifton S."/>
            <person name="Fulton B."/>
            <person name="Xu J."/>
            <person name="Minx P."/>
            <person name="Pepin K.H."/>
            <person name="Johnson M."/>
            <person name="Thiruvilangam P."/>
            <person name="Bhonagiri V."/>
            <person name="Nash W.E."/>
            <person name="Mardis E.R."/>
            <person name="Wilson R.K."/>
        </authorList>
    </citation>
    <scope>NUCLEOTIDE SEQUENCE [LARGE SCALE GENOMIC DNA]</scope>
    <source>
        <strain evidence="13 14">DSM 3991</strain>
    </source>
</reference>
<dbReference type="SUPFAM" id="SSF53244">
    <property type="entry name" value="MurD-like peptide ligases, peptide-binding domain"/>
    <property type="match status" value="1"/>
</dbReference>
<evidence type="ECO:0000259" key="12">
    <source>
        <dbReference type="Pfam" id="PF08245"/>
    </source>
</evidence>
<dbReference type="InterPro" id="IPR013221">
    <property type="entry name" value="Mur_ligase_cen"/>
</dbReference>
<evidence type="ECO:0000256" key="1">
    <source>
        <dbReference type="ARBA" id="ARBA00004752"/>
    </source>
</evidence>
<dbReference type="GO" id="GO:0071555">
    <property type="term" value="P:cell wall organization"/>
    <property type="evidence" value="ECO:0007669"/>
    <property type="project" value="UniProtKB-KW"/>
</dbReference>
<comment type="function">
    <text evidence="8">Catalyzes the addition of an amino acid to the nucleotide precursor UDP-N-acetylmuramoyl-L-alanyl-D-glutamate (UMAG) in the biosynthesis of bacterial cell-wall peptidoglycan.</text>
</comment>
<dbReference type="Pfam" id="PF08245">
    <property type="entry name" value="Mur_ligase_M"/>
    <property type="match status" value="1"/>
</dbReference>
<evidence type="ECO:0000256" key="6">
    <source>
        <dbReference type="ARBA" id="ARBA00023306"/>
    </source>
</evidence>
<dbReference type="HAMAP" id="MF_00208">
    <property type="entry name" value="MurE"/>
    <property type="match status" value="1"/>
</dbReference>
<dbReference type="InterPro" id="IPR035911">
    <property type="entry name" value="MurE/MurF_N"/>
</dbReference>
<dbReference type="InterPro" id="IPR036565">
    <property type="entry name" value="Mur-like_cat_sf"/>
</dbReference>